<evidence type="ECO:0000313" key="2">
    <source>
        <dbReference type="EMBL" id="KAF2246365.1"/>
    </source>
</evidence>
<feature type="region of interest" description="Disordered" evidence="1">
    <location>
        <begin position="217"/>
        <end position="243"/>
    </location>
</feature>
<protein>
    <submittedName>
        <fullName evidence="2">Uncharacterized protein</fullName>
    </submittedName>
</protein>
<proteinExistence type="predicted"/>
<feature type="region of interest" description="Disordered" evidence="1">
    <location>
        <begin position="170"/>
        <end position="195"/>
    </location>
</feature>
<dbReference type="GeneID" id="54586898"/>
<sequence length="592" mass="64779">MFAPPRKHNPKPPPPRPNKYSPDNAPIRSPQVVMPAMDELDALYGPLETALEHSNRDIDMERSRATELASKPHYTPPSIKCQYCSNSFPRIEWFFNVHSPRCHTEALSRTTGNIDVYGDQRVCPYCKRTVHYESFWAHLQGSAKCGEYWSGLSVVEKKLANPDYLTPAQRGVSFSSTSPQKHTVGTELSPSTEAPLPEMEMTRPMVLQKIIPLRESTPIVSSPSSPALDPRPPVKKEDDESLPATKLPMTRMSKCNRCYQKFEIPYARREDGTTYSDWTEHNRTCVPREQSGFSIKASSHCTNCGIEISDPGWFFMKHQRDCRTKAIANGTLKAFDPHTGVRIQRHDTGKLDEASVRPASENAKISMGAPPILPSSHVSTTAAQPIAHPQAPLHISPHSRVGFEAQPMPWLQEWRAKFNIPSGKPFPATATAAPIIPNHQLWAPDLVTPNVGNGSRASANSSSILHHDQDGGPKQSVAPAPSFHNTRTKAGEAGEQNSNVGNAEQPQVHAGVQGHPKKRGRRGRGKKKPGRGMTARIAAANALEGQGLSTAEAHAAAWDGNARPSSSVDLAALREAASTSLKHAHGRPPGMN</sequence>
<feature type="compositionally biased region" description="Basic residues" evidence="1">
    <location>
        <begin position="515"/>
        <end position="530"/>
    </location>
</feature>
<reference evidence="2" key="1">
    <citation type="journal article" date="2020" name="Stud. Mycol.">
        <title>101 Dothideomycetes genomes: a test case for predicting lifestyles and emergence of pathogens.</title>
        <authorList>
            <person name="Haridas S."/>
            <person name="Albert R."/>
            <person name="Binder M."/>
            <person name="Bloem J."/>
            <person name="Labutti K."/>
            <person name="Salamov A."/>
            <person name="Andreopoulos B."/>
            <person name="Baker S."/>
            <person name="Barry K."/>
            <person name="Bills G."/>
            <person name="Bluhm B."/>
            <person name="Cannon C."/>
            <person name="Castanera R."/>
            <person name="Culley D."/>
            <person name="Daum C."/>
            <person name="Ezra D."/>
            <person name="Gonzalez J."/>
            <person name="Henrissat B."/>
            <person name="Kuo A."/>
            <person name="Liang C."/>
            <person name="Lipzen A."/>
            <person name="Lutzoni F."/>
            <person name="Magnuson J."/>
            <person name="Mondo S."/>
            <person name="Nolan M."/>
            <person name="Ohm R."/>
            <person name="Pangilinan J."/>
            <person name="Park H.-J."/>
            <person name="Ramirez L."/>
            <person name="Alfaro M."/>
            <person name="Sun H."/>
            <person name="Tritt A."/>
            <person name="Yoshinaga Y."/>
            <person name="Zwiers L.-H."/>
            <person name="Turgeon B."/>
            <person name="Goodwin S."/>
            <person name="Spatafora J."/>
            <person name="Crous P."/>
            <person name="Grigoriev I."/>
        </authorList>
    </citation>
    <scope>NUCLEOTIDE SEQUENCE</scope>
    <source>
        <strain evidence="2">CBS 122368</strain>
    </source>
</reference>
<gene>
    <name evidence="2" type="ORF">BU26DRAFT_566749</name>
</gene>
<feature type="compositionally biased region" description="Polar residues" evidence="1">
    <location>
        <begin position="172"/>
        <end position="192"/>
    </location>
</feature>
<accession>A0A6A6I758</accession>
<dbReference type="EMBL" id="ML987198">
    <property type="protein sequence ID" value="KAF2246365.1"/>
    <property type="molecule type" value="Genomic_DNA"/>
</dbReference>
<feature type="compositionally biased region" description="Low complexity" evidence="1">
    <location>
        <begin position="452"/>
        <end position="463"/>
    </location>
</feature>
<dbReference type="RefSeq" id="XP_033681369.1">
    <property type="nucleotide sequence ID" value="XM_033833568.1"/>
</dbReference>
<keyword evidence="3" id="KW-1185">Reference proteome</keyword>
<feature type="region of interest" description="Disordered" evidence="1">
    <location>
        <begin position="452"/>
        <end position="532"/>
    </location>
</feature>
<organism evidence="2 3">
    <name type="scientific">Trematosphaeria pertusa</name>
    <dbReference type="NCBI Taxonomy" id="390896"/>
    <lineage>
        <taxon>Eukaryota</taxon>
        <taxon>Fungi</taxon>
        <taxon>Dikarya</taxon>
        <taxon>Ascomycota</taxon>
        <taxon>Pezizomycotina</taxon>
        <taxon>Dothideomycetes</taxon>
        <taxon>Pleosporomycetidae</taxon>
        <taxon>Pleosporales</taxon>
        <taxon>Massarineae</taxon>
        <taxon>Trematosphaeriaceae</taxon>
        <taxon>Trematosphaeria</taxon>
    </lineage>
</organism>
<name>A0A6A6I758_9PLEO</name>
<evidence type="ECO:0000313" key="3">
    <source>
        <dbReference type="Proteomes" id="UP000800094"/>
    </source>
</evidence>
<dbReference type="Proteomes" id="UP000800094">
    <property type="component" value="Unassembled WGS sequence"/>
</dbReference>
<feature type="compositionally biased region" description="Polar residues" evidence="1">
    <location>
        <begin position="495"/>
        <end position="505"/>
    </location>
</feature>
<feature type="compositionally biased region" description="Basic residues" evidence="1">
    <location>
        <begin position="1"/>
        <end position="10"/>
    </location>
</feature>
<evidence type="ECO:0000256" key="1">
    <source>
        <dbReference type="SAM" id="MobiDB-lite"/>
    </source>
</evidence>
<dbReference type="AlphaFoldDB" id="A0A6A6I758"/>
<feature type="region of interest" description="Disordered" evidence="1">
    <location>
        <begin position="1"/>
        <end position="31"/>
    </location>
</feature>